<comment type="caution">
    <text evidence="1">The sequence shown here is derived from an EMBL/GenBank/DDBJ whole genome shotgun (WGS) entry which is preliminary data.</text>
</comment>
<proteinExistence type="predicted"/>
<reference evidence="1 2" key="1">
    <citation type="submission" date="2020-08" db="EMBL/GenBank/DDBJ databases">
        <title>Description of Xenorhabdus lircayensis sp. nov., the symbiotic bacterium associated with the entomopathogenic nematode Steirnernema unicornum.</title>
        <authorList>
            <person name="Castaneda-Alvarez C."/>
            <person name="Prodan S."/>
            <person name="Zamorano A."/>
            <person name="San-Blas E."/>
            <person name="Aballay E."/>
        </authorList>
    </citation>
    <scope>NUCLEOTIDE SEQUENCE [LARGE SCALE GENOMIC DNA]</scope>
    <source>
        <strain evidence="1 2">VLS</strain>
    </source>
</reference>
<dbReference type="PANTHER" id="PTHR22603:SF66">
    <property type="entry name" value="ETHANOLAMINE KINASE"/>
    <property type="match status" value="1"/>
</dbReference>
<evidence type="ECO:0000313" key="1">
    <source>
        <dbReference type="EMBL" id="MBI6548031.1"/>
    </source>
</evidence>
<organism evidence="1 2">
    <name type="scientific">Xenorhabdus lircayensis</name>
    <dbReference type="NCBI Taxonomy" id="2763499"/>
    <lineage>
        <taxon>Bacteria</taxon>
        <taxon>Pseudomonadati</taxon>
        <taxon>Pseudomonadota</taxon>
        <taxon>Gammaproteobacteria</taxon>
        <taxon>Enterobacterales</taxon>
        <taxon>Morganellaceae</taxon>
        <taxon>Xenorhabdus</taxon>
    </lineage>
</organism>
<dbReference type="SUPFAM" id="SSF56112">
    <property type="entry name" value="Protein kinase-like (PK-like)"/>
    <property type="match status" value="1"/>
</dbReference>
<evidence type="ECO:0000313" key="2">
    <source>
        <dbReference type="Proteomes" id="UP000696184"/>
    </source>
</evidence>
<dbReference type="Pfam" id="PF01633">
    <property type="entry name" value="Choline_kinase"/>
    <property type="match status" value="1"/>
</dbReference>
<dbReference type="Proteomes" id="UP000696184">
    <property type="component" value="Unassembled WGS sequence"/>
</dbReference>
<accession>A0ABS0U5F8</accession>
<dbReference type="Gene3D" id="3.90.1200.10">
    <property type="match status" value="1"/>
</dbReference>
<keyword evidence="2" id="KW-1185">Reference proteome</keyword>
<name>A0ABS0U5F8_9GAMM</name>
<protein>
    <submittedName>
        <fullName evidence="1">Phosphotransferase</fullName>
    </submittedName>
</protein>
<dbReference type="CDD" id="cd05151">
    <property type="entry name" value="ChoK-like"/>
    <property type="match status" value="1"/>
</dbReference>
<dbReference type="PANTHER" id="PTHR22603">
    <property type="entry name" value="CHOLINE/ETHANOALAMINE KINASE"/>
    <property type="match status" value="1"/>
</dbReference>
<sequence>MTENTKNINRLIARIFNLEKNKIKIYLLGGMTNTNYLIDIDNKEIVLRIPGKATENFIDRYNEKINSELASSLGINVNVLYFDYNTGIKITEFIKNSSPLSPKTASSKKNILLVSHKLKELHQSNLKFNNSFNVFDKFKHYWSLLQNNCIPYSFKYKEEIINFFYQSEDILNNLGIELCPCHNDLVAENILKFNDNIYIIDWEYSGMNDPMFDIAALFLECNYSSNEQREFLYNYFGENTHINSLKKILLYQFTQDVLWTIWTVVKEESGENFGDYGVNRLIRAYETMQKYKLNYV</sequence>
<dbReference type="InterPro" id="IPR011009">
    <property type="entry name" value="Kinase-like_dom_sf"/>
</dbReference>
<dbReference type="Gene3D" id="3.30.200.20">
    <property type="entry name" value="Phosphorylase Kinase, domain 1"/>
    <property type="match status" value="1"/>
</dbReference>
<dbReference type="EMBL" id="JACOII010000022">
    <property type="protein sequence ID" value="MBI6548031.1"/>
    <property type="molecule type" value="Genomic_DNA"/>
</dbReference>
<dbReference type="RefSeq" id="WP_198688828.1">
    <property type="nucleotide sequence ID" value="NZ_CAWPUD010000019.1"/>
</dbReference>
<gene>
    <name evidence="1" type="ORF">H8A87_04645</name>
</gene>